<feature type="signal peptide" evidence="1">
    <location>
        <begin position="1"/>
        <end position="24"/>
    </location>
</feature>
<proteinExistence type="predicted"/>
<keyword evidence="3" id="KW-1185">Reference proteome</keyword>
<evidence type="ECO:0008006" key="4">
    <source>
        <dbReference type="Google" id="ProtNLM"/>
    </source>
</evidence>
<accession>A0A5B8JBK6</accession>
<evidence type="ECO:0000256" key="1">
    <source>
        <dbReference type="SAM" id="SignalP"/>
    </source>
</evidence>
<keyword evidence="1" id="KW-0732">Signal</keyword>
<organism evidence="2 3">
    <name type="scientific">Mycoplasma anserisalpingitidis</name>
    <dbReference type="NCBI Taxonomy" id="519450"/>
    <lineage>
        <taxon>Bacteria</taxon>
        <taxon>Bacillati</taxon>
        <taxon>Mycoplasmatota</taxon>
        <taxon>Mollicutes</taxon>
        <taxon>Mycoplasmataceae</taxon>
        <taxon>Mycoplasma</taxon>
    </lineage>
</organism>
<protein>
    <recommendedName>
        <fullName evidence="4">Lipoprotein</fullName>
    </recommendedName>
</protein>
<reference evidence="2 3" key="1">
    <citation type="journal article" date="2019" name="Microbiol. Resour. Announc.">
        <title>Complete Genome Sequences of Three Mycoplasma anserisalpingitis (Mycoplasma sp. 1220) Strains.</title>
        <authorList>
            <person name="Grozner D."/>
            <person name="Forro B."/>
            <person name="Kovacs A.B."/>
            <person name="Marton S."/>
            <person name="Banyai K."/>
            <person name="Kreizinger Z."/>
            <person name="Sulyok K.M."/>
            <person name="Gyuranecz M."/>
        </authorList>
    </citation>
    <scope>NUCLEOTIDE SEQUENCE [LARGE SCALE GENOMIC DNA]</scope>
    <source>
        <strain evidence="2 3">ATCC:BAA-2147</strain>
    </source>
</reference>
<evidence type="ECO:0000313" key="3">
    <source>
        <dbReference type="Proteomes" id="UP000318927"/>
    </source>
</evidence>
<sequence>MKKISKLICLGTLTLSLTPLLSMSCTQGKTDKVDNVPPTIINKNQELKDTVNEFNNLLNQIINENNDLTSSIKNVEEFLFENDFNQQLNKNNNNIFNAYTEFRNSLGELYKNEKFNEFKQELYTEVLHLIQHNRENILIQIKNILEFNKNANFDTFINKINSNQEPKNEDIQNHSLKISKTYENYVFDKHYYEETQLGDEEHDENNHEHKHIDVDEQENHSHGLINLIKDIDLAIKNNLRKIHFDKFSDSLNDVQLEKLANLQNAVENFVSIYNQNTLEKLINKLIQLSTKINVLSQEISQELIK</sequence>
<dbReference type="OrthoDB" id="400907at2"/>
<dbReference type="KEGG" id="mans:FRW55_00195"/>
<feature type="chain" id="PRO_5022884333" description="Lipoprotein" evidence="1">
    <location>
        <begin position="25"/>
        <end position="305"/>
    </location>
</feature>
<dbReference type="PROSITE" id="PS51257">
    <property type="entry name" value="PROKAR_LIPOPROTEIN"/>
    <property type="match status" value="1"/>
</dbReference>
<name>A0A5B8JBK6_9MOLU</name>
<gene>
    <name evidence="2" type="ORF">FRW55_00195</name>
</gene>
<dbReference type="RefSeq" id="WP_146368235.1">
    <property type="nucleotide sequence ID" value="NZ_CP042295.1"/>
</dbReference>
<dbReference type="Proteomes" id="UP000318927">
    <property type="component" value="Chromosome"/>
</dbReference>
<dbReference type="AlphaFoldDB" id="A0A5B8JBK6"/>
<dbReference type="EMBL" id="CP042295">
    <property type="protein sequence ID" value="QDY86593.1"/>
    <property type="molecule type" value="Genomic_DNA"/>
</dbReference>
<evidence type="ECO:0000313" key="2">
    <source>
        <dbReference type="EMBL" id="QDY86593.1"/>
    </source>
</evidence>